<dbReference type="GO" id="GO:0006874">
    <property type="term" value="P:intracellular calcium ion homeostasis"/>
    <property type="evidence" value="ECO:0007669"/>
    <property type="project" value="TreeGrafter"/>
</dbReference>
<evidence type="ECO:0000256" key="8">
    <source>
        <dbReference type="ARBA" id="ARBA00022729"/>
    </source>
</evidence>
<evidence type="ECO:0000256" key="4">
    <source>
        <dbReference type="ARBA" id="ARBA00022449"/>
    </source>
</evidence>
<sequence>MFRNGIISLMSQTLDPVIENRDQNIVENENKNKLESQRMQGGNNLEQQSILKRPNSDLNRNYPTTNTAIRRSLVDTNGDIIIGKINSPRVDFEEIKSVLEEEADRPLDMSWPALWHKQILYVFLAPILFPLWLTMADVRKPEKQKYFAITFSLSVLWIAFFSYLMVWLANTIGLTLGISTEVLGLTILAAGTSIPDLITSVIVARKGLGDMAVSSSVGSNIFDVCVGLPIPWLIFFLWQLISNFTSSNTNQNYLSVQVSSNGLICSVGMLFLMLIVLVLSVGFCNWRMNKLFGGTMIIAYLIFCALSIALEIGGISCPLRLCQNY</sequence>
<keyword evidence="3" id="KW-0813">Transport</keyword>
<evidence type="ECO:0000256" key="13">
    <source>
        <dbReference type="ARBA" id="ARBA00023053"/>
    </source>
</evidence>
<accession>A0A914N828</accession>
<dbReference type="FunFam" id="1.20.1420.30:FF:000009">
    <property type="entry name" value="sodium/potassium/calcium exchanger 5 isoform X2"/>
    <property type="match status" value="1"/>
</dbReference>
<evidence type="ECO:0000256" key="2">
    <source>
        <dbReference type="ARBA" id="ARBA00005364"/>
    </source>
</evidence>
<evidence type="ECO:0000256" key="1">
    <source>
        <dbReference type="ARBA" id="ARBA00004141"/>
    </source>
</evidence>
<dbReference type="GO" id="GO:0008273">
    <property type="term" value="F:calcium, potassium:sodium antiporter activity"/>
    <property type="evidence" value="ECO:0007669"/>
    <property type="project" value="TreeGrafter"/>
</dbReference>
<keyword evidence="6" id="KW-0109">Calcium transport</keyword>
<keyword evidence="16" id="KW-0739">Sodium transport</keyword>
<dbReference type="PANTHER" id="PTHR10846">
    <property type="entry name" value="SODIUM/POTASSIUM/CALCIUM EXCHANGER"/>
    <property type="match status" value="1"/>
</dbReference>
<keyword evidence="13" id="KW-0915">Sodium</keyword>
<keyword evidence="9" id="KW-0106">Calcium</keyword>
<dbReference type="GO" id="GO:0005886">
    <property type="term" value="C:plasma membrane"/>
    <property type="evidence" value="ECO:0007669"/>
    <property type="project" value="TreeGrafter"/>
</dbReference>
<evidence type="ECO:0000256" key="3">
    <source>
        <dbReference type="ARBA" id="ARBA00022448"/>
    </source>
</evidence>
<evidence type="ECO:0000256" key="6">
    <source>
        <dbReference type="ARBA" id="ARBA00022568"/>
    </source>
</evidence>
<proteinExistence type="inferred from homology"/>
<feature type="transmembrane region" description="Helical" evidence="18">
    <location>
        <begin position="146"/>
        <end position="170"/>
    </location>
</feature>
<keyword evidence="5" id="KW-0633">Potassium transport</keyword>
<keyword evidence="10" id="KW-0769">Symport</keyword>
<protein>
    <submittedName>
        <fullName evidence="21">Sodium/calcium exchanger membrane region domain-containing protein</fullName>
    </submittedName>
</protein>
<comment type="similarity">
    <text evidence="2">Belongs to the Ca(2+):cation antiporter (CaCA) (TC 2.A.19) family. SLC24A subfamily.</text>
</comment>
<evidence type="ECO:0000256" key="9">
    <source>
        <dbReference type="ARBA" id="ARBA00022837"/>
    </source>
</evidence>
<evidence type="ECO:0000313" key="20">
    <source>
        <dbReference type="Proteomes" id="UP000887563"/>
    </source>
</evidence>
<evidence type="ECO:0000256" key="14">
    <source>
        <dbReference type="ARBA" id="ARBA00023065"/>
    </source>
</evidence>
<dbReference type="PANTHER" id="PTHR10846:SF72">
    <property type="entry name" value="SODIUM_POTASSIUM_CALCIUM EXCHANGER NCKX30C"/>
    <property type="match status" value="1"/>
</dbReference>
<organism evidence="20 21">
    <name type="scientific">Meloidogyne incognita</name>
    <name type="common">Southern root-knot nematode worm</name>
    <name type="synonym">Oxyuris incognita</name>
    <dbReference type="NCBI Taxonomy" id="6306"/>
    <lineage>
        <taxon>Eukaryota</taxon>
        <taxon>Metazoa</taxon>
        <taxon>Ecdysozoa</taxon>
        <taxon>Nematoda</taxon>
        <taxon>Chromadorea</taxon>
        <taxon>Rhabditida</taxon>
        <taxon>Tylenchina</taxon>
        <taxon>Tylenchomorpha</taxon>
        <taxon>Tylenchoidea</taxon>
        <taxon>Meloidogynidae</taxon>
        <taxon>Meloidogyninae</taxon>
        <taxon>Meloidogyne</taxon>
        <taxon>Meloidogyne incognita group</taxon>
    </lineage>
</organism>
<reference evidence="21" key="1">
    <citation type="submission" date="2022-11" db="UniProtKB">
        <authorList>
            <consortium name="WormBaseParasite"/>
        </authorList>
    </citation>
    <scope>IDENTIFICATION</scope>
</reference>
<keyword evidence="15 18" id="KW-0472">Membrane</keyword>
<comment type="subcellular location">
    <subcellularLocation>
        <location evidence="1">Membrane</location>
        <topology evidence="1">Multi-pass membrane protein</topology>
    </subcellularLocation>
</comment>
<keyword evidence="12 18" id="KW-1133">Transmembrane helix</keyword>
<evidence type="ECO:0000256" key="10">
    <source>
        <dbReference type="ARBA" id="ARBA00022847"/>
    </source>
</evidence>
<evidence type="ECO:0000256" key="15">
    <source>
        <dbReference type="ARBA" id="ARBA00023136"/>
    </source>
</evidence>
<dbReference type="InterPro" id="IPR004481">
    <property type="entry name" value="K/Na/Ca-exchanger"/>
</dbReference>
<feature type="transmembrane region" description="Helical" evidence="18">
    <location>
        <begin position="115"/>
        <end position="134"/>
    </location>
</feature>
<dbReference type="InterPro" id="IPR004837">
    <property type="entry name" value="NaCa_Exmemb"/>
</dbReference>
<feature type="domain" description="Sodium/calcium exchanger membrane region" evidence="19">
    <location>
        <begin position="148"/>
        <end position="308"/>
    </location>
</feature>
<dbReference type="GO" id="GO:0005262">
    <property type="term" value="F:calcium channel activity"/>
    <property type="evidence" value="ECO:0007669"/>
    <property type="project" value="TreeGrafter"/>
</dbReference>
<keyword evidence="8" id="KW-0732">Signal</keyword>
<evidence type="ECO:0000256" key="7">
    <source>
        <dbReference type="ARBA" id="ARBA00022692"/>
    </source>
</evidence>
<name>A0A914N828_MELIC</name>
<keyword evidence="14" id="KW-0406">Ion transport</keyword>
<feature type="transmembrane region" description="Helical" evidence="18">
    <location>
        <begin position="182"/>
        <end position="205"/>
    </location>
</feature>
<dbReference type="InterPro" id="IPR044880">
    <property type="entry name" value="NCX_ion-bd_dom_sf"/>
</dbReference>
<keyword evidence="7 18" id="KW-0812">Transmembrane</keyword>
<dbReference type="Gene3D" id="1.20.1420.30">
    <property type="entry name" value="NCX, central ion-binding region"/>
    <property type="match status" value="1"/>
</dbReference>
<feature type="transmembrane region" description="Helical" evidence="18">
    <location>
        <begin position="261"/>
        <end position="284"/>
    </location>
</feature>
<evidence type="ECO:0000256" key="5">
    <source>
        <dbReference type="ARBA" id="ARBA00022538"/>
    </source>
</evidence>
<evidence type="ECO:0000256" key="17">
    <source>
        <dbReference type="SAM" id="MobiDB-lite"/>
    </source>
</evidence>
<evidence type="ECO:0000256" key="18">
    <source>
        <dbReference type="SAM" id="Phobius"/>
    </source>
</evidence>
<evidence type="ECO:0000256" key="12">
    <source>
        <dbReference type="ARBA" id="ARBA00022989"/>
    </source>
</evidence>
<keyword evidence="11" id="KW-0630">Potassium</keyword>
<dbReference type="WBParaSite" id="Minc3s04468g36357">
    <property type="protein sequence ID" value="Minc3s04468g36357"/>
    <property type="gene ID" value="Minc3s04468g36357"/>
</dbReference>
<feature type="region of interest" description="Disordered" evidence="17">
    <location>
        <begin position="34"/>
        <end position="57"/>
    </location>
</feature>
<evidence type="ECO:0000313" key="21">
    <source>
        <dbReference type="WBParaSite" id="Minc3s04468g36357"/>
    </source>
</evidence>
<dbReference type="Proteomes" id="UP000887563">
    <property type="component" value="Unplaced"/>
</dbReference>
<dbReference type="AlphaFoldDB" id="A0A914N828"/>
<keyword evidence="20" id="KW-1185">Reference proteome</keyword>
<feature type="transmembrane region" description="Helical" evidence="18">
    <location>
        <begin position="217"/>
        <end position="241"/>
    </location>
</feature>
<feature type="compositionally biased region" description="Polar residues" evidence="17">
    <location>
        <begin position="37"/>
        <end position="57"/>
    </location>
</feature>
<dbReference type="Pfam" id="PF01699">
    <property type="entry name" value="Na_Ca_ex"/>
    <property type="match status" value="1"/>
</dbReference>
<feature type="transmembrane region" description="Helical" evidence="18">
    <location>
        <begin position="291"/>
        <end position="310"/>
    </location>
</feature>
<dbReference type="GO" id="GO:0015293">
    <property type="term" value="F:symporter activity"/>
    <property type="evidence" value="ECO:0007669"/>
    <property type="project" value="UniProtKB-KW"/>
</dbReference>
<evidence type="ECO:0000256" key="11">
    <source>
        <dbReference type="ARBA" id="ARBA00022958"/>
    </source>
</evidence>
<keyword evidence="4" id="KW-0050">Antiport</keyword>
<evidence type="ECO:0000256" key="16">
    <source>
        <dbReference type="ARBA" id="ARBA00023201"/>
    </source>
</evidence>
<evidence type="ECO:0000259" key="19">
    <source>
        <dbReference type="Pfam" id="PF01699"/>
    </source>
</evidence>